<keyword evidence="7 9" id="KW-0811">Translocation</keyword>
<evidence type="ECO:0000256" key="9">
    <source>
        <dbReference type="HAMAP-Rule" id="MF_01463"/>
    </source>
</evidence>
<dbReference type="Gene3D" id="1.20.1640.10">
    <property type="entry name" value="Multidrug efflux transporter AcrB transmembrane domain"/>
    <property type="match status" value="1"/>
</dbReference>
<dbReference type="AlphaFoldDB" id="L0EVK8"/>
<evidence type="ECO:0000313" key="14">
    <source>
        <dbReference type="EMBL" id="AGA64987.1"/>
    </source>
</evidence>
<comment type="subunit">
    <text evidence="9">Forms a complex with SecF. Part of the essential Sec protein translocation apparatus which comprises SecA, SecYEG and auxiliary proteins SecDF-YajC and YidC.</text>
</comment>
<dbReference type="Pfam" id="PF07549">
    <property type="entry name" value="Sec_GG"/>
    <property type="match status" value="2"/>
</dbReference>
<feature type="domain" description="Protein translocase subunit SecDF P1" evidence="12">
    <location>
        <begin position="161"/>
        <end position="219"/>
    </location>
</feature>
<evidence type="ECO:0000259" key="11">
    <source>
        <dbReference type="Pfam" id="PF02355"/>
    </source>
</evidence>
<protein>
    <recommendedName>
        <fullName evidence="9 10">Multifunctional fusion protein</fullName>
    </recommendedName>
    <domain>
        <recommendedName>
            <fullName evidence="9">Protein translocase subunit SecD</fullName>
        </recommendedName>
    </domain>
    <domain>
        <recommendedName>
            <fullName evidence="10">Protein-export membrane protein SecF</fullName>
        </recommendedName>
    </domain>
</protein>
<reference evidence="14 15" key="1">
    <citation type="journal article" date="2012" name="Stand. Genomic Sci.">
        <title>Complete genome sequence of Liberibacter crescens BT-1.</title>
        <authorList>
            <person name="Leonard M.T."/>
            <person name="Fagen J.R."/>
            <person name="Davis-Richardson A.G."/>
            <person name="Davis M.J."/>
            <person name="Triplett E.W."/>
        </authorList>
    </citation>
    <scope>NUCLEOTIDE SEQUENCE [LARGE SCALE GENOMIC DNA]</scope>
    <source>
        <strain evidence="14 15">BT-1</strain>
    </source>
</reference>
<feature type="transmembrane region" description="Helical" evidence="9">
    <location>
        <begin position="549"/>
        <end position="568"/>
    </location>
</feature>
<comment type="subcellular location">
    <subcellularLocation>
        <location evidence="9">Cell inner membrane</location>
        <topology evidence="9">Multi-pass membrane protein</topology>
    </subcellularLocation>
    <subcellularLocation>
        <location evidence="1">Cell membrane</location>
        <topology evidence="1">Multi-pass membrane protein</topology>
    </subcellularLocation>
</comment>
<feature type="transmembrane region" description="Helical" evidence="9">
    <location>
        <begin position="494"/>
        <end position="517"/>
    </location>
</feature>
<dbReference type="PATRIC" id="fig|1215343.11.peg.1023"/>
<dbReference type="NCBIfam" id="TIGR01129">
    <property type="entry name" value="secD"/>
    <property type="match status" value="1"/>
</dbReference>
<sequence>MRTSPWLVGFYISIIFIGILIALPNILPLSVVNQMPFFMPKKRISLGLDLSGGSYLVLEVDEADLIHEQLQTLLNEIRFILKKKNIPTVSVSQSDKKIIVVLQNPDNRQEVFEQLKSFSQPIDFDVISSPKDSLKIEETSEKIITVSFSQSSISNKVKSAVEQSIEIIRQRIDQIGVAEPTIQRLGLNRILVQLPGEQDPSRLRKLLGTTAKMSFHMVSKSLPDQKPLPFGVSLLKDDNGQSYAIEDRIEISGERLSSASASFDPQTHKPVIDIMFDSIGANRFAEITRDNIGRPFAVVMDNKILTAPVINQAIPNGRAQISGNFTVESASTLAAMLRAGALPAKLTVIEERSVGADLGADAIRKGVYTGCIGFVLIVLFIVILYGSWGLLANVALFINVILTFACLTLMGATLTLPGIAGIVLGIGLAVDANVLINERIREEVKKGRSAFASIDFGFSHAYSTIVDSNVTALIATVILFFYGSGPVRGFSVTMALAIIISMFTAVSVVRVMMIAIVRYTKMKIINIKPLFVRNFVPENMNIQFMKARFIGIGISSVISIFSIILFFTSGLNYGVDFRGGIQMEVSTEKSLDLSTFRSGLDSLKIGKVGLQAFEDDKHFLLRVEHQPGNNDAQSDTVKLIKVKLMEIDPLAHVQRVEIVGPKVSNELVNSGIISVVLSAIAMMVYIWIRFEFHFAIGAIITLILDITKTLGFFSLTGIEFNLTAIAAVLTLIGYSVNDKVVVYDRMRENMRFYKNLSLREIIDKSINETLGRSIYTSATAFLAMLPMAIWGGSAVSSFSIPMVFGICVAAISSIFIAAPILLFLGDWRNRHNNLVQNSVSDTVAHK</sequence>
<dbReference type="Pfam" id="PF21760">
    <property type="entry name" value="SecD_1st"/>
    <property type="match status" value="1"/>
</dbReference>
<feature type="transmembrane region" description="Helical" evidence="9">
    <location>
        <begin position="774"/>
        <end position="792"/>
    </location>
</feature>
<dbReference type="InterPro" id="IPR054384">
    <property type="entry name" value="SecDF_P1_head"/>
</dbReference>
<dbReference type="InterPro" id="IPR022813">
    <property type="entry name" value="SecD/SecF_arch_bac"/>
</dbReference>
<dbReference type="GO" id="GO:0005886">
    <property type="term" value="C:plasma membrane"/>
    <property type="evidence" value="ECO:0007669"/>
    <property type="project" value="UniProtKB-SubCell"/>
</dbReference>
<comment type="similarity">
    <text evidence="9">Belongs to the SecD/SecF family. SecD subfamily.</text>
</comment>
<keyword evidence="8 9" id="KW-0472">Membrane</keyword>
<dbReference type="PANTHER" id="PTHR30081">
    <property type="entry name" value="PROTEIN-EXPORT MEMBRANE PROTEIN SEC"/>
    <property type="match status" value="1"/>
</dbReference>
<dbReference type="NCBIfam" id="TIGR00916">
    <property type="entry name" value="2A0604s01"/>
    <property type="match status" value="2"/>
</dbReference>
<keyword evidence="3 9" id="KW-1003">Cell membrane</keyword>
<feature type="transmembrane region" description="Helical" evidence="9">
    <location>
        <begin position="694"/>
        <end position="714"/>
    </location>
</feature>
<accession>L0EVK8</accession>
<dbReference type="EMBL" id="CP003789">
    <property type="protein sequence ID" value="AGA64987.1"/>
    <property type="molecule type" value="Genomic_DNA"/>
</dbReference>
<feature type="domain" description="SecDF P1 head subdomain" evidence="13">
    <location>
        <begin position="237"/>
        <end position="344"/>
    </location>
</feature>
<dbReference type="GO" id="GO:0006605">
    <property type="term" value="P:protein targeting"/>
    <property type="evidence" value="ECO:0007669"/>
    <property type="project" value="UniProtKB-UniRule"/>
</dbReference>
<evidence type="ECO:0000259" key="12">
    <source>
        <dbReference type="Pfam" id="PF21760"/>
    </source>
</evidence>
<comment type="function">
    <text evidence="9">Part of the Sec protein translocase complex. Interacts with the SecYEG preprotein conducting channel. SecDF uses the proton motive force (PMF) to complete protein translocation after the ATP-dependent function of SecA.</text>
</comment>
<dbReference type="Gene3D" id="3.30.1360.200">
    <property type="match status" value="1"/>
</dbReference>
<dbReference type="FunFam" id="1.20.1640.10:FF:000004">
    <property type="entry name" value="Protein translocase subunit SecD"/>
    <property type="match status" value="1"/>
</dbReference>
<evidence type="ECO:0000256" key="3">
    <source>
        <dbReference type="ARBA" id="ARBA00022475"/>
    </source>
</evidence>
<dbReference type="PANTHER" id="PTHR30081:SF1">
    <property type="entry name" value="PROTEIN TRANSLOCASE SUBUNIT SECD"/>
    <property type="match status" value="1"/>
</dbReference>
<comment type="caution">
    <text evidence="9">Lacks conserved residue(s) required for the propagation of feature annotation.</text>
</comment>
<dbReference type="GO" id="GO:0015450">
    <property type="term" value="F:protein-transporting ATPase activity"/>
    <property type="evidence" value="ECO:0007669"/>
    <property type="project" value="InterPro"/>
</dbReference>
<evidence type="ECO:0000256" key="2">
    <source>
        <dbReference type="ARBA" id="ARBA00022448"/>
    </source>
</evidence>
<dbReference type="Gene3D" id="3.30.70.3400">
    <property type="match status" value="2"/>
</dbReference>
<dbReference type="HAMAP" id="MF_01464_B">
    <property type="entry name" value="SecF_B"/>
    <property type="match status" value="1"/>
</dbReference>
<feature type="transmembrane region" description="Helical" evidence="9">
    <location>
        <begin position="457"/>
        <end position="482"/>
    </location>
</feature>
<dbReference type="PRINTS" id="PR01755">
    <property type="entry name" value="SECFTRNLCASE"/>
</dbReference>
<feature type="transmembrane region" description="Helical" evidence="9">
    <location>
        <begin position="667"/>
        <end position="687"/>
    </location>
</feature>
<dbReference type="InterPro" id="IPR022646">
    <property type="entry name" value="SecD/SecF_CS"/>
</dbReference>
<dbReference type="InterPro" id="IPR048634">
    <property type="entry name" value="SecD_SecF_C"/>
</dbReference>
<keyword evidence="4 9" id="KW-0812">Transmembrane</keyword>
<feature type="domain" description="Protein export membrane protein SecD/SecF C-terminal" evidence="11">
    <location>
        <begin position="643"/>
        <end position="825"/>
    </location>
</feature>
<gene>
    <name evidence="10" type="primary">secF</name>
    <name evidence="9" type="synonym">secD</name>
    <name evidence="14" type="ordered locus">B488_09950</name>
</gene>
<evidence type="ECO:0000256" key="10">
    <source>
        <dbReference type="HAMAP-Rule" id="MF_01464"/>
    </source>
</evidence>
<dbReference type="eggNOG" id="COG0342">
    <property type="taxonomic scope" value="Bacteria"/>
</dbReference>
<dbReference type="InterPro" id="IPR005665">
    <property type="entry name" value="SecF_bac"/>
</dbReference>
<dbReference type="Pfam" id="PF22599">
    <property type="entry name" value="SecDF_P1_head"/>
    <property type="match status" value="1"/>
</dbReference>
<evidence type="ECO:0000313" key="15">
    <source>
        <dbReference type="Proteomes" id="UP000010799"/>
    </source>
</evidence>
<dbReference type="GO" id="GO:0043952">
    <property type="term" value="P:protein transport by the Sec complex"/>
    <property type="evidence" value="ECO:0007669"/>
    <property type="project" value="UniProtKB-UniRule"/>
</dbReference>
<evidence type="ECO:0000256" key="8">
    <source>
        <dbReference type="ARBA" id="ARBA00023136"/>
    </source>
</evidence>
<dbReference type="InterPro" id="IPR005791">
    <property type="entry name" value="SecD"/>
</dbReference>
<feature type="transmembrane region" description="Helical" evidence="9">
    <location>
        <begin position="416"/>
        <end position="436"/>
    </location>
</feature>
<feature type="transmembrane region" description="Helical" evidence="9">
    <location>
        <begin position="366"/>
        <end position="385"/>
    </location>
</feature>
<dbReference type="NCBIfam" id="TIGR00966">
    <property type="entry name" value="transloc_SecF"/>
    <property type="match status" value="1"/>
</dbReference>
<dbReference type="STRING" id="1215343.B488_09950"/>
<dbReference type="Proteomes" id="UP000010799">
    <property type="component" value="Chromosome"/>
</dbReference>
<dbReference type="eggNOG" id="COG0341">
    <property type="taxonomic scope" value="Bacteria"/>
</dbReference>
<dbReference type="RefSeq" id="WP_015273412.1">
    <property type="nucleotide sequence ID" value="NC_019907.1"/>
</dbReference>
<evidence type="ECO:0000256" key="1">
    <source>
        <dbReference type="ARBA" id="ARBA00004651"/>
    </source>
</evidence>
<evidence type="ECO:0000256" key="6">
    <source>
        <dbReference type="ARBA" id="ARBA00022989"/>
    </source>
</evidence>
<name>L0EVK8_LIBCB</name>
<dbReference type="InterPro" id="IPR022645">
    <property type="entry name" value="SecD/SecF_bac"/>
</dbReference>
<feature type="transmembrane region" description="Helical" evidence="9">
    <location>
        <begin position="798"/>
        <end position="824"/>
    </location>
</feature>
<keyword evidence="5 9" id="KW-0653">Protein transport</keyword>
<feature type="transmembrane region" description="Helical" evidence="9">
    <location>
        <begin position="390"/>
        <end position="410"/>
    </location>
</feature>
<feature type="domain" description="Protein export membrane protein SecD/SecF C-terminal" evidence="11">
    <location>
        <begin position="345"/>
        <end position="508"/>
    </location>
</feature>
<dbReference type="NCBIfam" id="NF009583">
    <property type="entry name" value="PRK13024.1-3"/>
    <property type="match status" value="1"/>
</dbReference>
<dbReference type="HAMAP" id="MF_01463_B">
    <property type="entry name" value="SecD_B"/>
    <property type="match status" value="1"/>
</dbReference>
<feature type="transmembrane region" description="Helical" evidence="9">
    <location>
        <begin position="7"/>
        <end position="27"/>
    </location>
</feature>
<keyword evidence="2 9" id="KW-0813">Transport</keyword>
<comment type="subunit">
    <text evidence="10">Forms a complex with SecD. Part of the essential Sec protein translocation apparatus which comprises SecA, SecYEG and auxiliary proteins SecDF-YajC and YidC.</text>
</comment>
<dbReference type="SUPFAM" id="SSF82866">
    <property type="entry name" value="Multidrug efflux transporter AcrB transmembrane domain"/>
    <property type="match status" value="2"/>
</dbReference>
<proteinExistence type="inferred from homology"/>
<evidence type="ECO:0000256" key="4">
    <source>
        <dbReference type="ARBA" id="ARBA00022692"/>
    </source>
</evidence>
<organism evidence="14 15">
    <name type="scientific">Liberibacter crescens (strain BT-1)</name>
    <dbReference type="NCBI Taxonomy" id="1215343"/>
    <lineage>
        <taxon>Bacteria</taxon>
        <taxon>Pseudomonadati</taxon>
        <taxon>Pseudomonadota</taxon>
        <taxon>Alphaproteobacteria</taxon>
        <taxon>Hyphomicrobiales</taxon>
        <taxon>Rhizobiaceae</taxon>
        <taxon>Liberibacter</taxon>
    </lineage>
</organism>
<dbReference type="KEGG" id="lcc:B488_09950"/>
<evidence type="ECO:0000256" key="7">
    <source>
        <dbReference type="ARBA" id="ARBA00023010"/>
    </source>
</evidence>
<dbReference type="Pfam" id="PF02355">
    <property type="entry name" value="SecD_SecF_C"/>
    <property type="match status" value="2"/>
</dbReference>
<dbReference type="GO" id="GO:0065002">
    <property type="term" value="P:intracellular protein transmembrane transport"/>
    <property type="evidence" value="ECO:0007669"/>
    <property type="project" value="UniProtKB-UniRule"/>
</dbReference>
<keyword evidence="15" id="KW-1185">Reference proteome</keyword>
<feature type="transmembrane region" description="Helical" evidence="9">
    <location>
        <begin position="720"/>
        <end position="737"/>
    </location>
</feature>
<keyword evidence="9" id="KW-0997">Cell inner membrane</keyword>
<keyword evidence="6 9" id="KW-1133">Transmembrane helix</keyword>
<dbReference type="InterPro" id="IPR048631">
    <property type="entry name" value="SecD_1st"/>
</dbReference>
<dbReference type="InterPro" id="IPR055344">
    <property type="entry name" value="SecD_SecF_C_bact"/>
</dbReference>
<dbReference type="HOGENOM" id="CLU_007894_0_0_5"/>
<evidence type="ECO:0000259" key="13">
    <source>
        <dbReference type="Pfam" id="PF22599"/>
    </source>
</evidence>
<comment type="similarity">
    <text evidence="10">Belongs to the SecD/SecF family. SecF subfamily.</text>
</comment>
<evidence type="ECO:0000256" key="5">
    <source>
        <dbReference type="ARBA" id="ARBA00022927"/>
    </source>
</evidence>